<keyword evidence="5" id="KW-0460">Magnesium</keyword>
<organism evidence="8 9">
    <name type="scientific">Paramesorhizobium deserti</name>
    <dbReference type="NCBI Taxonomy" id="1494590"/>
    <lineage>
        <taxon>Bacteria</taxon>
        <taxon>Pseudomonadati</taxon>
        <taxon>Pseudomonadota</taxon>
        <taxon>Alphaproteobacteria</taxon>
        <taxon>Hyphomicrobiales</taxon>
        <taxon>Phyllobacteriaceae</taxon>
        <taxon>Paramesorhizobium</taxon>
    </lineage>
</organism>
<protein>
    <submittedName>
        <fullName evidence="8">Coenzyme A pyrophosphatase</fullName>
    </submittedName>
</protein>
<evidence type="ECO:0000313" key="8">
    <source>
        <dbReference type="EMBL" id="KXF76708.1"/>
    </source>
</evidence>
<gene>
    <name evidence="8" type="ORF">ATN84_11780</name>
</gene>
<dbReference type="PROSITE" id="PS51462">
    <property type="entry name" value="NUDIX"/>
    <property type="match status" value="1"/>
</dbReference>
<dbReference type="EMBL" id="LNTU01000023">
    <property type="protein sequence ID" value="KXF76708.1"/>
    <property type="molecule type" value="Genomic_DNA"/>
</dbReference>
<evidence type="ECO:0000313" key="9">
    <source>
        <dbReference type="Proteomes" id="UP000070107"/>
    </source>
</evidence>
<evidence type="ECO:0000259" key="7">
    <source>
        <dbReference type="PROSITE" id="PS51462"/>
    </source>
</evidence>
<evidence type="ECO:0000256" key="5">
    <source>
        <dbReference type="ARBA" id="ARBA00022842"/>
    </source>
</evidence>
<feature type="domain" description="Nudix hydrolase" evidence="7">
    <location>
        <begin position="55"/>
        <end position="191"/>
    </location>
</feature>
<dbReference type="NCBIfam" id="NF007980">
    <property type="entry name" value="PRK10707.1"/>
    <property type="match status" value="1"/>
</dbReference>
<keyword evidence="9" id="KW-1185">Reference proteome</keyword>
<dbReference type="GO" id="GO:0046872">
    <property type="term" value="F:metal ion binding"/>
    <property type="evidence" value="ECO:0007669"/>
    <property type="project" value="UniProtKB-KW"/>
</dbReference>
<reference evidence="8 9" key="1">
    <citation type="submission" date="2015-11" db="EMBL/GenBank/DDBJ databases">
        <title>Draft genome sequence of Paramesorhizobium deserti A-3-E, a strain highly resistant to diverse beta-lactam antibiotics.</title>
        <authorList>
            <person name="Lv R."/>
            <person name="Yang X."/>
            <person name="Fang N."/>
            <person name="Guo J."/>
            <person name="Luo X."/>
            <person name="Peng F."/>
            <person name="Yang R."/>
            <person name="Cui Y."/>
            <person name="Fang C."/>
            <person name="Song Y."/>
        </authorList>
    </citation>
    <scope>NUCLEOTIDE SEQUENCE [LARGE SCALE GENOMIC DNA]</scope>
    <source>
        <strain evidence="8 9">A-3-E</strain>
    </source>
</reference>
<accession>A0A135HU43</accession>
<evidence type="ECO:0000256" key="3">
    <source>
        <dbReference type="ARBA" id="ARBA00022723"/>
    </source>
</evidence>
<dbReference type="PANTHER" id="PTHR12992">
    <property type="entry name" value="NUDIX HYDROLASE"/>
    <property type="match status" value="1"/>
</dbReference>
<dbReference type="InterPro" id="IPR000086">
    <property type="entry name" value="NUDIX_hydrolase_dom"/>
</dbReference>
<dbReference type="InterPro" id="IPR015797">
    <property type="entry name" value="NUDIX_hydrolase-like_dom_sf"/>
</dbReference>
<name>A0A135HU43_9HYPH</name>
<keyword evidence="6" id="KW-0464">Manganese</keyword>
<evidence type="ECO:0000256" key="4">
    <source>
        <dbReference type="ARBA" id="ARBA00022801"/>
    </source>
</evidence>
<dbReference type="Pfam" id="PF00293">
    <property type="entry name" value="NUDIX"/>
    <property type="match status" value="1"/>
</dbReference>
<keyword evidence="4" id="KW-0378">Hydrolase</keyword>
<dbReference type="SUPFAM" id="SSF55811">
    <property type="entry name" value="Nudix"/>
    <property type="match status" value="1"/>
</dbReference>
<dbReference type="Gene3D" id="3.90.79.10">
    <property type="entry name" value="Nucleoside Triphosphate Pyrophosphohydrolase"/>
    <property type="match status" value="1"/>
</dbReference>
<dbReference type="Proteomes" id="UP000070107">
    <property type="component" value="Unassembled WGS sequence"/>
</dbReference>
<keyword evidence="3" id="KW-0479">Metal-binding</keyword>
<dbReference type="GO" id="GO:0010945">
    <property type="term" value="F:coenzyme A diphosphatase activity"/>
    <property type="evidence" value="ECO:0007669"/>
    <property type="project" value="InterPro"/>
</dbReference>
<dbReference type="InterPro" id="IPR045121">
    <property type="entry name" value="CoAse"/>
</dbReference>
<dbReference type="CDD" id="cd03426">
    <property type="entry name" value="NUDIX_CoAse_Nudt7"/>
    <property type="match status" value="1"/>
</dbReference>
<proteinExistence type="predicted"/>
<comment type="cofactor">
    <cofactor evidence="1">
        <name>Mn(2+)</name>
        <dbReference type="ChEBI" id="CHEBI:29035"/>
    </cofactor>
</comment>
<dbReference type="STRING" id="1494590.ATN84_11780"/>
<evidence type="ECO:0000256" key="6">
    <source>
        <dbReference type="ARBA" id="ARBA00023211"/>
    </source>
</evidence>
<evidence type="ECO:0000256" key="1">
    <source>
        <dbReference type="ARBA" id="ARBA00001936"/>
    </source>
</evidence>
<comment type="caution">
    <text evidence="8">The sequence shown here is derived from an EMBL/GenBank/DDBJ whole genome shotgun (WGS) entry which is preliminary data.</text>
</comment>
<evidence type="ECO:0000256" key="2">
    <source>
        <dbReference type="ARBA" id="ARBA00001946"/>
    </source>
</evidence>
<sequence>MKFVRGEFRHGDADAFSARDFAGRIADLGHHGVSEDRGDHLLNPDLDQMIAATKMRDAAVLVPVVDRGPEATMLLTLRNASLRKHSGQIAFPGGAIDPEDGTAEHAALREAHEEIGLTGDRTELLGRLPRYLTTTGYSITPVLAVVRPPFDVVPNPDEVADVFEVPLSFLMDPRNHRSESRVWEGRERFYYTMPYQDRFIWGVTAGIIRTLYERLYA</sequence>
<comment type="cofactor">
    <cofactor evidence="2">
        <name>Mg(2+)</name>
        <dbReference type="ChEBI" id="CHEBI:18420"/>
    </cofactor>
</comment>
<dbReference type="PANTHER" id="PTHR12992:SF11">
    <property type="entry name" value="MITOCHONDRIAL COENZYME A DIPHOSPHATASE NUDT8"/>
    <property type="match status" value="1"/>
</dbReference>
<dbReference type="AlphaFoldDB" id="A0A135HU43"/>